<dbReference type="InterPro" id="IPR052336">
    <property type="entry name" value="MlaD_Phospholipid_Transporter"/>
</dbReference>
<evidence type="ECO:0000259" key="3">
    <source>
        <dbReference type="Pfam" id="PF11887"/>
    </source>
</evidence>
<comment type="caution">
    <text evidence="4">The sequence shown here is derived from an EMBL/GenBank/DDBJ whole genome shotgun (WGS) entry which is preliminary data.</text>
</comment>
<evidence type="ECO:0000259" key="2">
    <source>
        <dbReference type="Pfam" id="PF02470"/>
    </source>
</evidence>
<dbReference type="PANTHER" id="PTHR33371:SF17">
    <property type="entry name" value="MCE-FAMILY PROTEIN MCE1B"/>
    <property type="match status" value="1"/>
</dbReference>
<sequence>MSTGRAGAREMRATTVKLGIFTAVMALVLAGLVVVFSEYRSGDFERYNAHFADVSGLESGDKVRIAGVEVGQVSKVDLAEENTARVRFSVAGDQVVHQSTEAVVRYENLTGDRYLELKRGEGDQAPLEPGGTLPLAQTAPALDLDALLGGFRPLFRALDPAQVNQLSESIVKVFQGESGTVQDLLATTSSLTQALADRDQLIGDVITNLNSVLTTVADNHENVDSIVDDLQQLVSGLAANSEPLAESVSRLNDTSANMTTLLADVRPSLKEDIAQIDRVATLINEDEEFVENVMNRLPSDFEKMGRLGVYGSFFQFYLCGVIVEITNPATGQPLYLPQYEQTTGRCSFPDE</sequence>
<dbReference type="Proteomes" id="UP001589700">
    <property type="component" value="Unassembled WGS sequence"/>
</dbReference>
<dbReference type="Pfam" id="PF02470">
    <property type="entry name" value="MlaD"/>
    <property type="match status" value="1"/>
</dbReference>
<evidence type="ECO:0000313" key="4">
    <source>
        <dbReference type="EMBL" id="MFB9260695.1"/>
    </source>
</evidence>
<dbReference type="EMBL" id="JBHMDY010000008">
    <property type="protein sequence ID" value="MFB9260695.1"/>
    <property type="molecule type" value="Genomic_DNA"/>
</dbReference>
<keyword evidence="5" id="KW-1185">Reference proteome</keyword>
<proteinExistence type="predicted"/>
<feature type="transmembrane region" description="Helical" evidence="1">
    <location>
        <begin position="18"/>
        <end position="36"/>
    </location>
</feature>
<accession>A0ABV5JUW7</accession>
<organism evidence="4 5">
    <name type="scientific">Dietzia aerolata</name>
    <dbReference type="NCBI Taxonomy" id="595984"/>
    <lineage>
        <taxon>Bacteria</taxon>
        <taxon>Bacillati</taxon>
        <taxon>Actinomycetota</taxon>
        <taxon>Actinomycetes</taxon>
        <taxon>Mycobacteriales</taxon>
        <taxon>Dietziaceae</taxon>
        <taxon>Dietzia</taxon>
    </lineage>
</organism>
<reference evidence="4 5" key="1">
    <citation type="submission" date="2024-09" db="EMBL/GenBank/DDBJ databases">
        <authorList>
            <person name="Sun Q."/>
            <person name="Mori K."/>
        </authorList>
    </citation>
    <scope>NUCLEOTIDE SEQUENCE [LARGE SCALE GENOMIC DNA]</scope>
    <source>
        <strain evidence="4 5">CCM 7659</strain>
    </source>
</reference>
<keyword evidence="1" id="KW-1133">Transmembrane helix</keyword>
<dbReference type="Pfam" id="PF11887">
    <property type="entry name" value="Mce4_CUP1"/>
    <property type="match status" value="1"/>
</dbReference>
<feature type="domain" description="Mce/MlaD" evidence="2">
    <location>
        <begin position="46"/>
        <end position="120"/>
    </location>
</feature>
<name>A0ABV5JUW7_9ACTN</name>
<keyword evidence="1" id="KW-0472">Membrane</keyword>
<keyword evidence="1" id="KW-0812">Transmembrane</keyword>
<dbReference type="InterPro" id="IPR024516">
    <property type="entry name" value="Mce_C"/>
</dbReference>
<gene>
    <name evidence="4" type="ORF">ACFFVD_12870</name>
</gene>
<dbReference type="RefSeq" id="WP_338403508.1">
    <property type="nucleotide sequence ID" value="NZ_JAALDM010000054.1"/>
</dbReference>
<dbReference type="InterPro" id="IPR005693">
    <property type="entry name" value="Mce"/>
</dbReference>
<dbReference type="NCBIfam" id="TIGR00996">
    <property type="entry name" value="Mtu_fam_mce"/>
    <property type="match status" value="1"/>
</dbReference>
<dbReference type="InterPro" id="IPR003399">
    <property type="entry name" value="Mce/MlaD"/>
</dbReference>
<protein>
    <submittedName>
        <fullName evidence="4">MCE family protein</fullName>
    </submittedName>
</protein>
<dbReference type="PANTHER" id="PTHR33371">
    <property type="entry name" value="INTERMEMBRANE PHOSPHOLIPID TRANSPORT SYSTEM BINDING PROTEIN MLAD-RELATED"/>
    <property type="match status" value="1"/>
</dbReference>
<evidence type="ECO:0000256" key="1">
    <source>
        <dbReference type="SAM" id="Phobius"/>
    </source>
</evidence>
<evidence type="ECO:0000313" key="5">
    <source>
        <dbReference type="Proteomes" id="UP001589700"/>
    </source>
</evidence>
<feature type="domain" description="Mammalian cell entry C-terminal" evidence="3">
    <location>
        <begin position="124"/>
        <end position="327"/>
    </location>
</feature>